<sequence length="169" mass="19224">MEAMIGRGKGQQESKGKARRGETCGSRESATLFGSSAGVCSCGLRFQQKISRTTNNQCRRFVGCPRYRDNRGCRYFRWIDHPFEASISEIVVEEEVSSSKWEMKYLKLNMKELEEELKHRQNSSHPHGWSGAIRATSTLNDQLEAAFDLLATPLTEVTDRTKCDTFSNF</sequence>
<protein>
    <recommendedName>
        <fullName evidence="7">GRF-type domain-containing protein</fullName>
    </recommendedName>
</protein>
<keyword evidence="1" id="KW-0479">Metal-binding</keyword>
<gene>
    <name evidence="8" type="ORF">CRG98_023832</name>
</gene>
<evidence type="ECO:0000259" key="7">
    <source>
        <dbReference type="PROSITE" id="PS51999"/>
    </source>
</evidence>
<evidence type="ECO:0000256" key="4">
    <source>
        <dbReference type="PROSITE-ProRule" id="PRU01343"/>
    </source>
</evidence>
<accession>A0A2I0JHN6</accession>
<feature type="region of interest" description="Disordered" evidence="6">
    <location>
        <begin position="1"/>
        <end position="23"/>
    </location>
</feature>
<dbReference type="InterPro" id="IPR010666">
    <property type="entry name" value="Znf_GRF"/>
</dbReference>
<name>A0A2I0JHN6_PUNGR</name>
<dbReference type="GO" id="GO:0008270">
    <property type="term" value="F:zinc ion binding"/>
    <property type="evidence" value="ECO:0007669"/>
    <property type="project" value="UniProtKB-KW"/>
</dbReference>
<evidence type="ECO:0000256" key="3">
    <source>
        <dbReference type="ARBA" id="ARBA00022833"/>
    </source>
</evidence>
<dbReference type="PROSITE" id="PS51999">
    <property type="entry name" value="ZF_GRF"/>
    <property type="match status" value="1"/>
</dbReference>
<proteinExistence type="predicted"/>
<dbReference type="AlphaFoldDB" id="A0A2I0JHN6"/>
<dbReference type="EMBL" id="PGOL01001671">
    <property type="protein sequence ID" value="PKI55778.1"/>
    <property type="molecule type" value="Genomic_DNA"/>
</dbReference>
<evidence type="ECO:0000256" key="2">
    <source>
        <dbReference type="ARBA" id="ARBA00022771"/>
    </source>
</evidence>
<feature type="domain" description="GRF-type" evidence="7">
    <location>
        <begin position="40"/>
        <end position="82"/>
    </location>
</feature>
<evidence type="ECO:0000256" key="1">
    <source>
        <dbReference type="ARBA" id="ARBA00022723"/>
    </source>
</evidence>
<organism evidence="8 9">
    <name type="scientific">Punica granatum</name>
    <name type="common">Pomegranate</name>
    <dbReference type="NCBI Taxonomy" id="22663"/>
    <lineage>
        <taxon>Eukaryota</taxon>
        <taxon>Viridiplantae</taxon>
        <taxon>Streptophyta</taxon>
        <taxon>Embryophyta</taxon>
        <taxon>Tracheophyta</taxon>
        <taxon>Spermatophyta</taxon>
        <taxon>Magnoliopsida</taxon>
        <taxon>eudicotyledons</taxon>
        <taxon>Gunneridae</taxon>
        <taxon>Pentapetalae</taxon>
        <taxon>rosids</taxon>
        <taxon>malvids</taxon>
        <taxon>Myrtales</taxon>
        <taxon>Lythraceae</taxon>
        <taxon>Punica</taxon>
    </lineage>
</organism>
<feature type="coiled-coil region" evidence="5">
    <location>
        <begin position="96"/>
        <end position="123"/>
    </location>
</feature>
<reference evidence="8 9" key="1">
    <citation type="submission" date="2017-11" db="EMBL/GenBank/DDBJ databases">
        <title>De-novo sequencing of pomegranate (Punica granatum L.) genome.</title>
        <authorList>
            <person name="Akparov Z."/>
            <person name="Amiraslanov A."/>
            <person name="Hajiyeva S."/>
            <person name="Abbasov M."/>
            <person name="Kaur K."/>
            <person name="Hamwieh A."/>
            <person name="Solovyev V."/>
            <person name="Salamov A."/>
            <person name="Braich B."/>
            <person name="Kosarev P."/>
            <person name="Mahmoud A."/>
            <person name="Hajiyev E."/>
            <person name="Babayeva S."/>
            <person name="Izzatullayeva V."/>
            <person name="Mammadov A."/>
            <person name="Mammadov A."/>
            <person name="Sharifova S."/>
            <person name="Ojaghi J."/>
            <person name="Eynullazada K."/>
            <person name="Bayramov B."/>
            <person name="Abdulazimova A."/>
            <person name="Shahmuradov I."/>
        </authorList>
    </citation>
    <scope>NUCLEOTIDE SEQUENCE [LARGE SCALE GENOMIC DNA]</scope>
    <source>
        <strain evidence="9">cv. AG2017</strain>
        <tissue evidence="8">Leaf</tissue>
    </source>
</reference>
<dbReference type="PANTHER" id="PTHR33248">
    <property type="entry name" value="ZINC ION-BINDING PROTEIN"/>
    <property type="match status" value="1"/>
</dbReference>
<evidence type="ECO:0000313" key="8">
    <source>
        <dbReference type="EMBL" id="PKI55778.1"/>
    </source>
</evidence>
<keyword evidence="3" id="KW-0862">Zinc</keyword>
<comment type="caution">
    <text evidence="8">The sequence shown here is derived from an EMBL/GenBank/DDBJ whole genome shotgun (WGS) entry which is preliminary data.</text>
</comment>
<evidence type="ECO:0000256" key="6">
    <source>
        <dbReference type="SAM" id="MobiDB-lite"/>
    </source>
</evidence>
<keyword evidence="5" id="KW-0175">Coiled coil</keyword>
<evidence type="ECO:0000313" key="9">
    <source>
        <dbReference type="Proteomes" id="UP000233551"/>
    </source>
</evidence>
<dbReference type="Pfam" id="PF06839">
    <property type="entry name" value="Zn_ribbon_GRF"/>
    <property type="match status" value="1"/>
</dbReference>
<dbReference type="Proteomes" id="UP000233551">
    <property type="component" value="Unassembled WGS sequence"/>
</dbReference>
<feature type="compositionally biased region" description="Basic and acidic residues" evidence="6">
    <location>
        <begin position="10"/>
        <end position="22"/>
    </location>
</feature>
<evidence type="ECO:0000256" key="5">
    <source>
        <dbReference type="SAM" id="Coils"/>
    </source>
</evidence>
<keyword evidence="9" id="KW-1185">Reference proteome</keyword>
<keyword evidence="2 4" id="KW-0863">Zinc-finger</keyword>